<name>A0A1N6MAD1_9VIBR</name>
<dbReference type="RefSeq" id="WP_074374757.1">
    <property type="nucleotide sequence ID" value="NZ_AP024907.1"/>
</dbReference>
<dbReference type="InterPro" id="IPR011990">
    <property type="entry name" value="TPR-like_helical_dom_sf"/>
</dbReference>
<reference evidence="2 3" key="1">
    <citation type="submission" date="2016-12" db="EMBL/GenBank/DDBJ databases">
        <authorList>
            <person name="Song W.-J."/>
            <person name="Kurnit D.M."/>
        </authorList>
    </citation>
    <scope>NUCLEOTIDE SEQUENCE [LARGE SCALE GENOMIC DNA]</scope>
    <source>
        <strain evidence="2 3">CECT 9026</strain>
    </source>
</reference>
<gene>
    <name evidence="2" type="ORF">VSP9026_04110</name>
</gene>
<evidence type="ECO:0000256" key="1">
    <source>
        <dbReference type="SAM" id="Phobius"/>
    </source>
</evidence>
<organism evidence="2 3">
    <name type="scientific">Vibrio spartinae</name>
    <dbReference type="NCBI Taxonomy" id="1918945"/>
    <lineage>
        <taxon>Bacteria</taxon>
        <taxon>Pseudomonadati</taxon>
        <taxon>Pseudomonadota</taxon>
        <taxon>Gammaproteobacteria</taxon>
        <taxon>Vibrionales</taxon>
        <taxon>Vibrionaceae</taxon>
        <taxon>Vibrio</taxon>
    </lineage>
</organism>
<dbReference type="Proteomes" id="UP000184774">
    <property type="component" value="Unassembled WGS sequence"/>
</dbReference>
<keyword evidence="1" id="KW-0812">Transmembrane</keyword>
<dbReference type="SUPFAM" id="SSF81901">
    <property type="entry name" value="HCP-like"/>
    <property type="match status" value="1"/>
</dbReference>
<evidence type="ECO:0008006" key="4">
    <source>
        <dbReference type="Google" id="ProtNLM"/>
    </source>
</evidence>
<sequence length="377" mass="43294">MNINKKLIYKTLLTIVGVIILAAGGLLAYLMIPSGFQSRQAEGPKVLTELLNMAEKSQPFNPDPYISSTYRPGDPLYEPLLYIQRHRQGKAEELLKPLVEQGNADAMYWLAQITYDDSYYSSGPAAKLFQKSAELGNPYAALRLDSNNRECQMFMSSYCDQKWGELGRKLLQERAEQGDKKAEYYLLQYDENSSEDVHKKLEKLVTENAKNHYYQPLMRQIYNYTSGLYLPFLEQNKSISIEKKLISNLLRLGANNNFPSSMYYVYSYNDMYSEDYVKRVVEHSISLNVSSYICEAYFSKVSNRLRSDVVKGAACAMANDVVRDNGNNRISIFDFNLDKNNIAPLTDEEKRESDRIAKLILNNMTPVIYIDEMNTRP</sequence>
<evidence type="ECO:0000313" key="3">
    <source>
        <dbReference type="Proteomes" id="UP000184774"/>
    </source>
</evidence>
<proteinExistence type="predicted"/>
<evidence type="ECO:0000313" key="2">
    <source>
        <dbReference type="EMBL" id="SIO96326.1"/>
    </source>
</evidence>
<keyword evidence="1" id="KW-0472">Membrane</keyword>
<keyword evidence="1" id="KW-1133">Transmembrane helix</keyword>
<dbReference type="OrthoDB" id="5863520at2"/>
<dbReference type="Gene3D" id="1.25.40.10">
    <property type="entry name" value="Tetratricopeptide repeat domain"/>
    <property type="match status" value="1"/>
</dbReference>
<dbReference type="AlphaFoldDB" id="A0A1N6MAD1"/>
<dbReference type="EMBL" id="FSSB01000028">
    <property type="protein sequence ID" value="SIO96326.1"/>
    <property type="molecule type" value="Genomic_DNA"/>
</dbReference>
<protein>
    <recommendedName>
        <fullName evidence="4">Sel1 repeat protein</fullName>
    </recommendedName>
</protein>
<feature type="transmembrane region" description="Helical" evidence="1">
    <location>
        <begin position="12"/>
        <end position="32"/>
    </location>
</feature>
<accession>A0A1N6MAD1</accession>